<dbReference type="Proteomes" id="UP000644610">
    <property type="component" value="Unassembled WGS sequence"/>
</dbReference>
<dbReference type="NCBIfam" id="TIGR04268">
    <property type="entry name" value="FxSxx-COOH"/>
    <property type="match status" value="1"/>
</dbReference>
<dbReference type="InterPro" id="IPR026334">
    <property type="entry name" value="FxSxx-COOH"/>
</dbReference>
<accession>A0A8J3UQ31</accession>
<comment type="caution">
    <text evidence="1">The sequence shown here is derived from an EMBL/GenBank/DDBJ whole genome shotgun (WGS) entry which is preliminary data.</text>
</comment>
<dbReference type="RefSeq" id="WP_203978109.1">
    <property type="nucleotide sequence ID" value="NZ_BAAAKY010000026.1"/>
</dbReference>
<protein>
    <recommendedName>
        <fullName evidence="3">FXSXX-COOH protein</fullName>
    </recommendedName>
</protein>
<organism evidence="1 2">
    <name type="scientific">Planotetraspora silvatica</name>
    <dbReference type="NCBI Taxonomy" id="234614"/>
    <lineage>
        <taxon>Bacteria</taxon>
        <taxon>Bacillati</taxon>
        <taxon>Actinomycetota</taxon>
        <taxon>Actinomycetes</taxon>
        <taxon>Streptosporangiales</taxon>
        <taxon>Streptosporangiaceae</taxon>
        <taxon>Planotetraspora</taxon>
    </lineage>
</organism>
<keyword evidence="2" id="KW-1185">Reference proteome</keyword>
<evidence type="ECO:0008006" key="3">
    <source>
        <dbReference type="Google" id="ProtNLM"/>
    </source>
</evidence>
<proteinExistence type="predicted"/>
<dbReference type="AlphaFoldDB" id="A0A8J3UQ31"/>
<gene>
    <name evidence="1" type="ORF">Psi02_50940</name>
</gene>
<sequence>MSEEGGTGLIDVSTIDLETLKSVDSAVLNRAYRRLATDDDGAIAGFQSAL</sequence>
<name>A0A8J3UQ31_9ACTN</name>
<evidence type="ECO:0000313" key="1">
    <source>
        <dbReference type="EMBL" id="GII48670.1"/>
    </source>
</evidence>
<reference evidence="1" key="1">
    <citation type="submission" date="2021-01" db="EMBL/GenBank/DDBJ databases">
        <title>Whole genome shotgun sequence of Planotetraspora silvatica NBRC 100141.</title>
        <authorList>
            <person name="Komaki H."/>
            <person name="Tamura T."/>
        </authorList>
    </citation>
    <scope>NUCLEOTIDE SEQUENCE</scope>
    <source>
        <strain evidence="1">NBRC 100141</strain>
    </source>
</reference>
<dbReference type="EMBL" id="BOOQ01000032">
    <property type="protein sequence ID" value="GII48670.1"/>
    <property type="molecule type" value="Genomic_DNA"/>
</dbReference>
<evidence type="ECO:0000313" key="2">
    <source>
        <dbReference type="Proteomes" id="UP000644610"/>
    </source>
</evidence>